<evidence type="ECO:0000313" key="5">
    <source>
        <dbReference type="Proteomes" id="UP000000594"/>
    </source>
</evidence>
<evidence type="ECO:0000259" key="1">
    <source>
        <dbReference type="Pfam" id="PF09385"/>
    </source>
</evidence>
<dbReference type="PATRIC" id="fig|1392.233.peg.5867"/>
<dbReference type="PDBsum" id="3PMD"/>
<evidence type="ECO:0000313" key="3">
    <source>
        <dbReference type="EMBL" id="AAD32422.1"/>
    </source>
</evidence>
<accession>A0A0F7RN34</accession>
<name>Q44635_BACAN</name>
<organism evidence="2">
    <name type="scientific">Bacillus anthracis</name>
    <name type="common">anthrax bacterium</name>
    <dbReference type="NCBI Taxonomy" id="1392"/>
    <lineage>
        <taxon>Bacteria</taxon>
        <taxon>Bacillati</taxon>
        <taxon>Bacillota</taxon>
        <taxon>Bacilli</taxon>
        <taxon>Bacillales</taxon>
        <taxon>Bacillaceae</taxon>
        <taxon>Bacillus</taxon>
        <taxon>Bacillus cereus group</taxon>
    </lineage>
</organism>
<gene>
    <name evidence="4" type="ordered locus">GBAA_pXO1_0148</name>
</gene>
<proteinExistence type="evidence at protein level"/>
<keyword evidence="5" id="KW-1185">Reference proteome</keyword>
<dbReference type="AlphaFoldDB" id="Q44635"/>
<geneLocation type="plasmid" evidence="4 5">
    <name>pXO1</name>
</geneLocation>
<dbReference type="InterPro" id="IPR018984">
    <property type="entry name" value="Histidine_kinase_N"/>
</dbReference>
<feature type="domain" description="Histidine kinase N-terminal" evidence="1">
    <location>
        <begin position="5"/>
        <end position="132"/>
    </location>
</feature>
<dbReference type="Proteomes" id="UP000000594">
    <property type="component" value="Plasmid pXO1"/>
</dbReference>
<evidence type="ECO:0000313" key="2">
    <source>
        <dbReference type="EMBL" id="AAA71985.1"/>
    </source>
</evidence>
<keyword evidence="6" id="KW-0002">3D-structure</keyword>
<dbReference type="EMBL" id="L13841">
    <property type="protein sequence ID" value="AAA71985.1"/>
    <property type="molecule type" value="Unassigned_DNA"/>
</dbReference>
<accession>Q44635</accession>
<dbReference type="HOGENOM" id="CLU_1841051_0_0_9"/>
<dbReference type="SMR" id="Q44635"/>
<reference evidence="6" key="4">
    <citation type="journal article" date="2011" name="J. Biol. Chem.">
        <title>Structural insights into inhibition of Bacillus anthracis sporulation by a novel class of non-heme globin sensor domains.</title>
        <authorList>
            <person name="Stranzl G.R."/>
            <person name="Santelli E."/>
            <person name="Bankston L.A."/>
            <person name="La Clair C."/>
            <person name="Bobkov A."/>
            <person name="Schwarzenbacher R."/>
            <person name="Godzik A."/>
            <person name="Perego M."/>
            <person name="Grynberg M."/>
            <person name="Liddington R.C."/>
        </authorList>
    </citation>
    <scope>X-RAY CRYSTALLOGRAPHY (1.76 ANGSTROMS)</scope>
</reference>
<reference evidence="3" key="2">
    <citation type="journal article" date="1999" name="J. Bacteriol.">
        <title>Sequence and organization of pXO1, the large Bacillus anthracis plasmid harboring the anthrax toxin genes.</title>
        <authorList>
            <person name="Okinaka R.T."/>
            <person name="Cloud K."/>
            <person name="Hampton O."/>
            <person name="Hoffmaster A.R."/>
            <person name="Hill K.K."/>
            <person name="Keim P."/>
            <person name="Koehler T.M."/>
            <person name="Lamke G."/>
            <person name="Kumano S."/>
            <person name="Mahillon J."/>
            <person name="Manter D."/>
            <person name="Martinez Y."/>
            <person name="Ricke D."/>
            <person name="Svensson R."/>
            <person name="Jackson P.J."/>
        </authorList>
    </citation>
    <scope>NUCLEOTIDE SEQUENCE</scope>
    <source>
        <strain evidence="3">Sterne</strain>
        <plasmid evidence="3">pX01</plasmid>
    </source>
</reference>
<sequence>MEATKRYLCLYLKESQEKFISNWKKRILVHEHDPYKNEIIKNGTHLLHVFTMYMREEINLQDIEDISKKIAQERMDAKVNIADFIYNTNEGKKEILNTLFLLNPTGQECKVVIEQINLFFDHLIYSTIYSYYKLKKEYIHSYYELKKKYN</sequence>
<dbReference type="KEGG" id="bar:GBAA_pXO1_0148"/>
<dbReference type="GeneID" id="45025504"/>
<reference evidence="4 5" key="3">
    <citation type="journal article" date="2009" name="J. Bacteriol.">
        <title>The complete genome sequence of Bacillus anthracis Ames 'Ancestor'.</title>
        <authorList>
            <person name="Ravel J."/>
            <person name="Jiang L."/>
            <person name="Stanley S.T."/>
            <person name="Wilson M.R."/>
            <person name="Decker R.S."/>
            <person name="Read T.D."/>
            <person name="Worsham P."/>
            <person name="Keim P.S."/>
            <person name="Salzberg S.L."/>
            <person name="Fraser-Liggett C.M."/>
            <person name="Rasko D.A."/>
        </authorList>
    </citation>
    <scope>NUCLEOTIDE SEQUENCE [LARGE SCALE GENOMIC DNA]</scope>
    <source>
        <strain evidence="4">Ames Ancestor</strain>
        <strain evidence="5">Ames ancestor</strain>
        <plasmid evidence="5">pXO1</plasmid>
    </source>
</reference>
<dbReference type="EMBL" id="AF065404">
    <property type="protein sequence ID" value="AAD32422.1"/>
    <property type="molecule type" value="Genomic_DNA"/>
</dbReference>
<dbReference type="CDD" id="cd14755">
    <property type="entry name" value="GS_BA2291-HK-like"/>
    <property type="match status" value="1"/>
</dbReference>
<dbReference type="PDB" id="3PMD">
    <property type="method" value="X-ray"/>
    <property type="resolution" value="1.76 A"/>
    <property type="chains" value="A=1-150"/>
</dbReference>
<reference evidence="2" key="1">
    <citation type="journal article" date="1993" name="J. Bacteriol.">
        <title>Cloning and characterization of a gene whose product is a trans-activator of anthrax toxin synthesis.</title>
        <authorList>
            <person name="Uchida I."/>
            <person name="Hornung J.M."/>
            <person name="Thorne C.B."/>
            <person name="Klimpel K.R."/>
            <person name="Leppla S.H."/>
        </authorList>
    </citation>
    <scope>NUCLEOTIDE SEQUENCE</scope>
    <source>
        <strain evidence="2">UM23-1</strain>
    </source>
</reference>
<keyword evidence="3" id="KW-0614">Plasmid</keyword>
<geneLocation type="plasmid" evidence="3">
    <name>pX01</name>
</geneLocation>
<protein>
    <submittedName>
        <fullName evidence="4">Conserved domain protein</fullName>
    </submittedName>
    <submittedName>
        <fullName evidence="3">PXO1-118</fullName>
    </submittedName>
</protein>
<dbReference type="PIR" id="F59105">
    <property type="entry name" value="F59105"/>
</dbReference>
<dbReference type="Gene3D" id="1.10.490.70">
    <property type="entry name" value="Histidine kinase N-terminal domain"/>
    <property type="match status" value="1"/>
</dbReference>
<dbReference type="EMBL" id="AE017336">
    <property type="protein sequence ID" value="AAT28889.2"/>
    <property type="molecule type" value="Genomic_DNA"/>
</dbReference>
<evidence type="ECO:0000313" key="4">
    <source>
        <dbReference type="EMBL" id="AAT28889.2"/>
    </source>
</evidence>
<dbReference type="Pfam" id="PF09385">
    <property type="entry name" value="HisK_N"/>
    <property type="match status" value="1"/>
</dbReference>
<evidence type="ECO:0007829" key="6">
    <source>
        <dbReference type="PDB" id="3PMD"/>
    </source>
</evidence>
<dbReference type="OMA" id="LECHEDN"/>
<dbReference type="RefSeq" id="WP_000388434.1">
    <property type="nucleotide sequence ID" value="NC_001496.1"/>
</dbReference>